<dbReference type="InterPro" id="IPR023065">
    <property type="entry name" value="Uncharacterised_ApaG"/>
</dbReference>
<dbReference type="Proteomes" id="UP001143372">
    <property type="component" value="Unassembled WGS sequence"/>
</dbReference>
<dbReference type="InterPro" id="IPR007474">
    <property type="entry name" value="ApaG_domain"/>
</dbReference>
<dbReference type="SUPFAM" id="SSF110069">
    <property type="entry name" value="ApaG-like"/>
    <property type="match status" value="1"/>
</dbReference>
<dbReference type="EMBL" id="BSFI01000008">
    <property type="protein sequence ID" value="GLK68489.1"/>
    <property type="molecule type" value="Genomic_DNA"/>
</dbReference>
<dbReference type="PANTHER" id="PTHR47191:SF2">
    <property type="entry name" value="OS05G0170800 PROTEIN"/>
    <property type="match status" value="1"/>
</dbReference>
<dbReference type="HAMAP" id="MF_00791">
    <property type="entry name" value="ApaG"/>
    <property type="match status" value="1"/>
</dbReference>
<organism evidence="4 5">
    <name type="scientific">Hansschlegelia plantiphila</name>
    <dbReference type="NCBI Taxonomy" id="374655"/>
    <lineage>
        <taxon>Bacteria</taxon>
        <taxon>Pseudomonadati</taxon>
        <taxon>Pseudomonadota</taxon>
        <taxon>Alphaproteobacteria</taxon>
        <taxon>Hyphomicrobiales</taxon>
        <taxon>Methylopilaceae</taxon>
        <taxon>Hansschlegelia</taxon>
    </lineage>
</organism>
<keyword evidence="5" id="KW-1185">Reference proteome</keyword>
<dbReference type="InterPro" id="IPR050718">
    <property type="entry name" value="ApaG-like"/>
</dbReference>
<feature type="domain" description="ApaG" evidence="3">
    <location>
        <begin position="16"/>
        <end position="140"/>
    </location>
</feature>
<dbReference type="PANTHER" id="PTHR47191">
    <property type="entry name" value="OS05G0170800 PROTEIN"/>
    <property type="match status" value="1"/>
</dbReference>
<evidence type="ECO:0000256" key="2">
    <source>
        <dbReference type="HAMAP-Rule" id="MF_00791"/>
    </source>
</evidence>
<accession>A0A9W6J384</accession>
<dbReference type="NCBIfam" id="NF003967">
    <property type="entry name" value="PRK05461.1"/>
    <property type="match status" value="1"/>
</dbReference>
<evidence type="ECO:0000313" key="4">
    <source>
        <dbReference type="EMBL" id="GLK68489.1"/>
    </source>
</evidence>
<dbReference type="InterPro" id="IPR036767">
    <property type="entry name" value="ApaG_sf"/>
</dbReference>
<sequence>MKASESSQSRDGGSWTATTRAIRVTVAPRFLPDESAPDEDRFVFAYTVEIVNEGEETVRLIARHWRITDGRGRTEEVRGPGVVGEQPTLEPGQSFTYTSGAPLPTPSGIMVGDYHMLTDAGQPFVVAIPAFALESPHTVRTLH</sequence>
<reference evidence="4" key="1">
    <citation type="journal article" date="2014" name="Int. J. Syst. Evol. Microbiol.">
        <title>Complete genome sequence of Corynebacterium casei LMG S-19264T (=DSM 44701T), isolated from a smear-ripened cheese.</title>
        <authorList>
            <consortium name="US DOE Joint Genome Institute (JGI-PGF)"/>
            <person name="Walter F."/>
            <person name="Albersmeier A."/>
            <person name="Kalinowski J."/>
            <person name="Ruckert C."/>
        </authorList>
    </citation>
    <scope>NUCLEOTIDE SEQUENCE</scope>
    <source>
        <strain evidence="4">VKM B-2347</strain>
    </source>
</reference>
<dbReference type="PROSITE" id="PS51087">
    <property type="entry name" value="APAG"/>
    <property type="match status" value="1"/>
</dbReference>
<protein>
    <recommendedName>
        <fullName evidence="1 2">Protein ApaG</fullName>
    </recommendedName>
</protein>
<dbReference type="RefSeq" id="WP_271168727.1">
    <property type="nucleotide sequence ID" value="NZ_BSFI01000008.1"/>
</dbReference>
<evidence type="ECO:0000256" key="1">
    <source>
        <dbReference type="ARBA" id="ARBA00017693"/>
    </source>
</evidence>
<dbReference type="Pfam" id="PF04379">
    <property type="entry name" value="DUF525"/>
    <property type="match status" value="1"/>
</dbReference>
<name>A0A9W6J384_9HYPH</name>
<dbReference type="AlphaFoldDB" id="A0A9W6J384"/>
<evidence type="ECO:0000313" key="5">
    <source>
        <dbReference type="Proteomes" id="UP001143372"/>
    </source>
</evidence>
<gene>
    <name evidence="2 4" type="primary">apaG</name>
    <name evidence="4" type="ORF">GCM10008179_21270</name>
</gene>
<evidence type="ECO:0000259" key="3">
    <source>
        <dbReference type="PROSITE" id="PS51087"/>
    </source>
</evidence>
<proteinExistence type="inferred from homology"/>
<reference evidence="4" key="2">
    <citation type="submission" date="2023-01" db="EMBL/GenBank/DDBJ databases">
        <authorList>
            <person name="Sun Q."/>
            <person name="Evtushenko L."/>
        </authorList>
    </citation>
    <scope>NUCLEOTIDE SEQUENCE</scope>
    <source>
        <strain evidence="4">VKM B-2347</strain>
    </source>
</reference>
<comment type="caution">
    <text evidence="4">The sequence shown here is derived from an EMBL/GenBank/DDBJ whole genome shotgun (WGS) entry which is preliminary data.</text>
</comment>
<dbReference type="Gene3D" id="2.60.40.1470">
    <property type="entry name" value="ApaG domain"/>
    <property type="match status" value="1"/>
</dbReference>